<dbReference type="Proteomes" id="UP000271603">
    <property type="component" value="Chromosome"/>
</dbReference>
<evidence type="ECO:0000256" key="1">
    <source>
        <dbReference type="SAM" id="Phobius"/>
    </source>
</evidence>
<protein>
    <submittedName>
        <fullName evidence="2">Uncharacterized protein</fullName>
    </submittedName>
</protein>
<sequence>MAAVRSIVLLWLAGWLSWRWWREKKRGSDRLSRWLTPLRLRVACVFGWMAAVGCGYLMSQQPLMPVYRHLLWQVLAG</sequence>
<organism evidence="2 3">
    <name type="scientific">Serratia rubidaea</name>
    <name type="common">Serratia marinorubra</name>
    <dbReference type="NCBI Taxonomy" id="61652"/>
    <lineage>
        <taxon>Bacteria</taxon>
        <taxon>Pseudomonadati</taxon>
        <taxon>Pseudomonadota</taxon>
        <taxon>Gammaproteobacteria</taxon>
        <taxon>Enterobacterales</taxon>
        <taxon>Yersiniaceae</taxon>
        <taxon>Serratia</taxon>
    </lineage>
</organism>
<dbReference type="STRING" id="61652.AXX16_4416"/>
<dbReference type="AlphaFoldDB" id="A0A3S4JVX4"/>
<keyword evidence="1" id="KW-0472">Membrane</keyword>
<keyword evidence="1" id="KW-0812">Transmembrane</keyword>
<reference evidence="2 3" key="1">
    <citation type="submission" date="2018-12" db="EMBL/GenBank/DDBJ databases">
        <authorList>
            <consortium name="Pathogen Informatics"/>
        </authorList>
    </citation>
    <scope>NUCLEOTIDE SEQUENCE [LARGE SCALE GENOMIC DNA]</scope>
    <source>
        <strain evidence="2 3">NCTC9419</strain>
    </source>
</reference>
<proteinExistence type="predicted"/>
<gene>
    <name evidence="2" type="ORF">NCTC9419_03371</name>
</gene>
<dbReference type="EMBL" id="LR134155">
    <property type="protein sequence ID" value="VEA71800.1"/>
    <property type="molecule type" value="Genomic_DNA"/>
</dbReference>
<evidence type="ECO:0000313" key="3">
    <source>
        <dbReference type="Proteomes" id="UP000271603"/>
    </source>
</evidence>
<accession>A0A3S4JVX4</accession>
<feature type="transmembrane region" description="Helical" evidence="1">
    <location>
        <begin position="6"/>
        <end position="21"/>
    </location>
</feature>
<evidence type="ECO:0000313" key="2">
    <source>
        <dbReference type="EMBL" id="VEA71800.1"/>
    </source>
</evidence>
<name>A0A3S4JVX4_SERRU</name>
<keyword evidence="1" id="KW-1133">Transmembrane helix</keyword>
<feature type="transmembrane region" description="Helical" evidence="1">
    <location>
        <begin position="42"/>
        <end position="59"/>
    </location>
</feature>